<keyword evidence="4 10" id="KW-0732">Signal</keyword>
<protein>
    <recommendedName>
        <fullName evidence="11">UPAR/Ly6 domain-containing protein</fullName>
    </recommendedName>
</protein>
<dbReference type="GO" id="GO:0098552">
    <property type="term" value="C:side of membrane"/>
    <property type="evidence" value="ECO:0007669"/>
    <property type="project" value="UniProtKB-KW"/>
</dbReference>
<evidence type="ECO:0000256" key="4">
    <source>
        <dbReference type="ARBA" id="ARBA00022729"/>
    </source>
</evidence>
<dbReference type="RefSeq" id="XP_026204421.1">
    <property type="nucleotide sequence ID" value="XM_026348636.1"/>
</dbReference>
<dbReference type="InterPro" id="IPR045860">
    <property type="entry name" value="Snake_toxin-like_sf"/>
</dbReference>
<evidence type="ECO:0000256" key="10">
    <source>
        <dbReference type="SAM" id="SignalP"/>
    </source>
</evidence>
<keyword evidence="6" id="KW-1015">Disulfide bond</keyword>
<evidence type="ECO:0000256" key="3">
    <source>
        <dbReference type="ARBA" id="ARBA00022622"/>
    </source>
</evidence>
<name>A0AAQ6IPE1_ANATE</name>
<keyword evidence="2" id="KW-1003">Cell membrane</keyword>
<dbReference type="PANTHER" id="PTHR47613">
    <property type="entry name" value="SPERM ACROSOME MEMBRANE-ASSOCIATED PROTEIN 4"/>
    <property type="match status" value="1"/>
</dbReference>
<evidence type="ECO:0000256" key="6">
    <source>
        <dbReference type="ARBA" id="ARBA00023157"/>
    </source>
</evidence>
<evidence type="ECO:0000259" key="11">
    <source>
        <dbReference type="SMART" id="SM00134"/>
    </source>
</evidence>
<evidence type="ECO:0000256" key="7">
    <source>
        <dbReference type="ARBA" id="ARBA00023180"/>
    </source>
</evidence>
<dbReference type="Gene3D" id="2.10.60.10">
    <property type="entry name" value="CD59"/>
    <property type="match status" value="1"/>
</dbReference>
<dbReference type="Proteomes" id="UP000265040">
    <property type="component" value="Chromosome 11"/>
</dbReference>
<keyword evidence="5" id="KW-0472">Membrane</keyword>
<keyword evidence="13" id="KW-1185">Reference proteome</keyword>
<evidence type="ECO:0000256" key="2">
    <source>
        <dbReference type="ARBA" id="ARBA00022475"/>
    </source>
</evidence>
<evidence type="ECO:0000256" key="9">
    <source>
        <dbReference type="ARBA" id="ARBA00029446"/>
    </source>
</evidence>
<reference evidence="12" key="2">
    <citation type="submission" date="2025-08" db="UniProtKB">
        <authorList>
            <consortium name="Ensembl"/>
        </authorList>
    </citation>
    <scope>IDENTIFICATION</scope>
</reference>
<reference evidence="12 13" key="1">
    <citation type="submission" date="2021-04" db="EMBL/GenBank/DDBJ databases">
        <authorList>
            <consortium name="Wellcome Sanger Institute Data Sharing"/>
        </authorList>
    </citation>
    <scope>NUCLEOTIDE SEQUENCE [LARGE SCALE GENOMIC DNA]</scope>
</reference>
<comment type="similarity">
    <text evidence="9">Belongs to the SPACA4/bouncer family.</text>
</comment>
<evidence type="ECO:0000313" key="12">
    <source>
        <dbReference type="Ensembl" id="ENSATEP00000076701.1"/>
    </source>
</evidence>
<keyword evidence="7" id="KW-0325">Glycoprotein</keyword>
<dbReference type="SUPFAM" id="SSF57302">
    <property type="entry name" value="Snake toxin-like"/>
    <property type="match status" value="1"/>
</dbReference>
<comment type="subcellular location">
    <subcellularLocation>
        <location evidence="1">Cell membrane</location>
        <topology evidence="1">Lipid-anchor</topology>
        <topology evidence="1">GPI-anchor</topology>
    </subcellularLocation>
</comment>
<proteinExistence type="inferred from homology"/>
<evidence type="ECO:0000256" key="8">
    <source>
        <dbReference type="ARBA" id="ARBA00023288"/>
    </source>
</evidence>
<evidence type="ECO:0000256" key="5">
    <source>
        <dbReference type="ARBA" id="ARBA00023136"/>
    </source>
</evidence>
<dbReference type="GO" id="GO:0035036">
    <property type="term" value="P:sperm-egg recognition"/>
    <property type="evidence" value="ECO:0007669"/>
    <property type="project" value="TreeGrafter"/>
</dbReference>
<dbReference type="GeneID" id="113154431"/>
<dbReference type="GeneTree" id="ENSGT00510000049347"/>
<feature type="domain" description="UPAR/Ly6" evidence="11">
    <location>
        <begin position="21"/>
        <end position="113"/>
    </location>
</feature>
<evidence type="ECO:0000313" key="13">
    <source>
        <dbReference type="Proteomes" id="UP000265040"/>
    </source>
</evidence>
<dbReference type="InterPro" id="IPR016054">
    <property type="entry name" value="LY6_UPA_recep-like"/>
</dbReference>
<keyword evidence="8" id="KW-0449">Lipoprotein</keyword>
<organism evidence="12 13">
    <name type="scientific">Anabas testudineus</name>
    <name type="common">Climbing perch</name>
    <name type="synonym">Anthias testudineus</name>
    <dbReference type="NCBI Taxonomy" id="64144"/>
    <lineage>
        <taxon>Eukaryota</taxon>
        <taxon>Metazoa</taxon>
        <taxon>Chordata</taxon>
        <taxon>Craniata</taxon>
        <taxon>Vertebrata</taxon>
        <taxon>Euteleostomi</taxon>
        <taxon>Actinopterygii</taxon>
        <taxon>Neopterygii</taxon>
        <taxon>Teleostei</taxon>
        <taxon>Neoteleostei</taxon>
        <taxon>Acanthomorphata</taxon>
        <taxon>Anabantaria</taxon>
        <taxon>Anabantiformes</taxon>
        <taxon>Anabantoidei</taxon>
        <taxon>Anabantidae</taxon>
        <taxon>Anabas</taxon>
    </lineage>
</organism>
<dbReference type="CTD" id="100334363"/>
<accession>A0AAQ6IPE1</accession>
<sequence>MSRIVLQLVAVGLCFAVGQALQCYSCAGVWNLCITASITCQPGEQCYSGIGKAAKFVDIKMKGCLEVAKCNQTQDVNFPTTNNNSVYSMTKTCCNTDLCNTAPGLPGATGLSLAITTIAALFVANLLV</sequence>
<evidence type="ECO:0000256" key="1">
    <source>
        <dbReference type="ARBA" id="ARBA00004609"/>
    </source>
</evidence>
<dbReference type="Pfam" id="PF00021">
    <property type="entry name" value="UPAR_LY6"/>
    <property type="match status" value="1"/>
</dbReference>
<dbReference type="GO" id="GO:0005886">
    <property type="term" value="C:plasma membrane"/>
    <property type="evidence" value="ECO:0007669"/>
    <property type="project" value="UniProtKB-SubCell"/>
</dbReference>
<dbReference type="Ensembl" id="ENSATET00000074669.1">
    <property type="protein sequence ID" value="ENSATEP00000076701.1"/>
    <property type="gene ID" value="ENSATEG00000033221.1"/>
</dbReference>
<reference evidence="12" key="3">
    <citation type="submission" date="2025-09" db="UniProtKB">
        <authorList>
            <consortium name="Ensembl"/>
        </authorList>
    </citation>
    <scope>IDENTIFICATION</scope>
</reference>
<feature type="chain" id="PRO_5043366776" description="UPAR/Ly6 domain-containing protein" evidence="10">
    <location>
        <begin position="21"/>
        <end position="128"/>
    </location>
</feature>
<feature type="signal peptide" evidence="10">
    <location>
        <begin position="1"/>
        <end position="20"/>
    </location>
</feature>
<dbReference type="SMART" id="SM00134">
    <property type="entry name" value="LU"/>
    <property type="match status" value="1"/>
</dbReference>
<keyword evidence="3" id="KW-0336">GPI-anchor</keyword>
<dbReference type="AlphaFoldDB" id="A0AAQ6IPE1"/>
<dbReference type="PANTHER" id="PTHR47613:SF1">
    <property type="entry name" value="SPERM ACROSOME MEMBRANE-ASSOCIATED PROTEIN 4"/>
    <property type="match status" value="1"/>
</dbReference>
<dbReference type="InterPro" id="IPR046354">
    <property type="entry name" value="SPACA4/Bouncer"/>
</dbReference>